<dbReference type="RefSeq" id="WP_199040573.1">
    <property type="nucleotide sequence ID" value="NZ_JAELXS010000010.1"/>
</dbReference>
<evidence type="ECO:0000313" key="8">
    <source>
        <dbReference type="EMBL" id="MBJ6123341.1"/>
    </source>
</evidence>
<keyword evidence="9" id="KW-1185">Reference proteome</keyword>
<keyword evidence="4 7" id="KW-0812">Transmembrane</keyword>
<evidence type="ECO:0000256" key="2">
    <source>
        <dbReference type="ARBA" id="ARBA00007430"/>
    </source>
</evidence>
<dbReference type="PANTHER" id="PTHR30250">
    <property type="entry name" value="PST FAMILY PREDICTED COLANIC ACID TRANSPORTER"/>
    <property type="match status" value="1"/>
</dbReference>
<feature type="transmembrane region" description="Helical" evidence="7">
    <location>
        <begin position="7"/>
        <end position="33"/>
    </location>
</feature>
<comment type="subcellular location">
    <subcellularLocation>
        <location evidence="1">Cell membrane</location>
        <topology evidence="1">Multi-pass membrane protein</topology>
    </subcellularLocation>
</comment>
<feature type="transmembrane region" description="Helical" evidence="7">
    <location>
        <begin position="314"/>
        <end position="338"/>
    </location>
</feature>
<evidence type="ECO:0000256" key="5">
    <source>
        <dbReference type="ARBA" id="ARBA00022989"/>
    </source>
</evidence>
<sequence>MSVRRSLAWAFSGQFAAFSVQFVGLVVISRLLAPREIGIYTIAMAALGIIQVFTTFGIASFVVREPEMPQATLESAFTVNAILIVSLSMLLMGLSFAAGPVLGAPEAGSVLRILSISNLFAIVNFRPAAMLQREMLFKPLSMIMVANVTTQTAATICFAVAGLSYMSAAYASLLSVLVSTLMTQKLGRRYISFRISLVGWRPITTFGLQMMSVSGVAMLNGKLSDLLVGRLLGVTALGFYGRASQLSAIIFDNLYGTATRVVFVQLSKDYRDGGNWRETYLRGFSMITAFMWPFLIGLAILSRPAIHLLYGKQWLPAALPLAAMMVSQLIGVAFGMNWELFVLRGETGKQARFEAARFLLGIPIFAVGCLFNILWAAIAKIPDALIGLVLYYPHVRRLAQLDSRAIPLVYRDSALLTLVAVLPAMIAMITYDWSPTTPLPVVFGAVFVGITLWFGTIILMGHPLRDEMRVIGRKLNFARTLS</sequence>
<evidence type="ECO:0000256" key="7">
    <source>
        <dbReference type="SAM" id="Phobius"/>
    </source>
</evidence>
<evidence type="ECO:0000313" key="9">
    <source>
        <dbReference type="Proteomes" id="UP000640426"/>
    </source>
</evidence>
<keyword evidence="3" id="KW-1003">Cell membrane</keyword>
<keyword evidence="6 7" id="KW-0472">Membrane</keyword>
<dbReference type="InterPro" id="IPR050833">
    <property type="entry name" value="Poly_Biosynth_Transport"/>
</dbReference>
<accession>A0ABS0XTI0</accession>
<feature type="transmembrane region" description="Helical" evidence="7">
    <location>
        <begin position="439"/>
        <end position="459"/>
    </location>
</feature>
<gene>
    <name evidence="8" type="ORF">JAO74_16255</name>
</gene>
<feature type="transmembrane region" description="Helical" evidence="7">
    <location>
        <begin position="414"/>
        <end position="433"/>
    </location>
</feature>
<feature type="transmembrane region" description="Helical" evidence="7">
    <location>
        <begin position="280"/>
        <end position="302"/>
    </location>
</feature>
<dbReference type="PANTHER" id="PTHR30250:SF10">
    <property type="entry name" value="LIPOPOLYSACCHARIDE BIOSYNTHESIS PROTEIN WZXC"/>
    <property type="match status" value="1"/>
</dbReference>
<feature type="transmembrane region" description="Helical" evidence="7">
    <location>
        <begin position="198"/>
        <end position="219"/>
    </location>
</feature>
<protein>
    <submittedName>
        <fullName evidence="8">Oligosaccharide flippase family protein</fullName>
    </submittedName>
</protein>
<feature type="transmembrane region" description="Helical" evidence="7">
    <location>
        <begin position="75"/>
        <end position="98"/>
    </location>
</feature>
<feature type="transmembrane region" description="Helical" evidence="7">
    <location>
        <begin position="358"/>
        <end position="378"/>
    </location>
</feature>
<dbReference type="Pfam" id="PF13440">
    <property type="entry name" value="Polysacc_synt_3"/>
    <property type="match status" value="1"/>
</dbReference>
<comment type="caution">
    <text evidence="8">The sequence shown here is derived from an EMBL/GenBank/DDBJ whole genome shotgun (WGS) entry which is preliminary data.</text>
</comment>
<evidence type="ECO:0000256" key="6">
    <source>
        <dbReference type="ARBA" id="ARBA00023136"/>
    </source>
</evidence>
<organism evidence="8 9">
    <name type="scientific">Sphingomonas mollis</name>
    <dbReference type="NCBI Taxonomy" id="2795726"/>
    <lineage>
        <taxon>Bacteria</taxon>
        <taxon>Pseudomonadati</taxon>
        <taxon>Pseudomonadota</taxon>
        <taxon>Alphaproteobacteria</taxon>
        <taxon>Sphingomonadales</taxon>
        <taxon>Sphingomonadaceae</taxon>
        <taxon>Sphingomonas</taxon>
    </lineage>
</organism>
<keyword evidence="5 7" id="KW-1133">Transmembrane helix</keyword>
<feature type="transmembrane region" description="Helical" evidence="7">
    <location>
        <begin position="39"/>
        <end position="63"/>
    </location>
</feature>
<dbReference type="Proteomes" id="UP000640426">
    <property type="component" value="Unassembled WGS sequence"/>
</dbReference>
<evidence type="ECO:0000256" key="1">
    <source>
        <dbReference type="ARBA" id="ARBA00004651"/>
    </source>
</evidence>
<reference evidence="9" key="1">
    <citation type="submission" date="2020-12" db="EMBL/GenBank/DDBJ databases">
        <title>Hymenobacter sp.</title>
        <authorList>
            <person name="Kim M.K."/>
        </authorList>
    </citation>
    <scope>NUCLEOTIDE SEQUENCE [LARGE SCALE GENOMIC DNA]</scope>
    <source>
        <strain evidence="9">BT553</strain>
    </source>
</reference>
<comment type="similarity">
    <text evidence="2">Belongs to the polysaccharide synthase family.</text>
</comment>
<evidence type="ECO:0000256" key="3">
    <source>
        <dbReference type="ARBA" id="ARBA00022475"/>
    </source>
</evidence>
<name>A0ABS0XTI0_9SPHN</name>
<evidence type="ECO:0000256" key="4">
    <source>
        <dbReference type="ARBA" id="ARBA00022692"/>
    </source>
</evidence>
<proteinExistence type="inferred from homology"/>
<dbReference type="EMBL" id="JAELXS010000010">
    <property type="protein sequence ID" value="MBJ6123341.1"/>
    <property type="molecule type" value="Genomic_DNA"/>
</dbReference>